<evidence type="ECO:0000313" key="2">
    <source>
        <dbReference type="Araport" id="AT5G52547"/>
    </source>
</evidence>
<dbReference type="RefSeq" id="NP_001078746.1">
    <property type="nucleotide sequence ID" value="NM_001085277.2"/>
</dbReference>
<dbReference type="EMBL" id="LUHQ01000005">
    <property type="protein sequence ID" value="OAO93501.1"/>
    <property type="molecule type" value="Genomic_DNA"/>
</dbReference>
<dbReference type="Proteomes" id="UP000078284">
    <property type="component" value="Chromosome 5"/>
</dbReference>
<dbReference type="AlphaFoldDB" id="A0A384L1A6"/>
<dbReference type="RefSeq" id="NP_001318789.1">
    <property type="nucleotide sequence ID" value="NM_001344999.1"/>
</dbReference>
<evidence type="ECO:0000256" key="1">
    <source>
        <dbReference type="SAM" id="MobiDB-lite"/>
    </source>
</evidence>
<comment type="interaction">
    <interactant intactId="EBI-25520864">
        <id>A0A384L1A6</id>
    </interactant>
    <interactant intactId="EBI-307174">
        <id>Q38822</id>
        <label>IAA3</label>
    </interactant>
    <organismsDiffer>false</organismsDiffer>
    <experiments>3</experiments>
</comment>
<dbReference type="ExpressionAtlas" id="A0A384L1A6">
    <property type="expression patterns" value="baseline and differential"/>
</dbReference>
<evidence type="ECO:0000313" key="8">
    <source>
        <dbReference type="Proteomes" id="UP000516314"/>
    </source>
</evidence>
<reference evidence="6" key="1">
    <citation type="journal article" date="2016" name="Proc. Natl. Acad. Sci. U.S.A.">
        <title>Chromosome-level assembly of Arabidopsis thaliana Ler reveals the extent of translocation and inversion polymorphisms.</title>
        <authorList>
            <person name="Zapata L."/>
            <person name="Ding J."/>
            <person name="Willing E.M."/>
            <person name="Hartwig B."/>
            <person name="Bezdan D."/>
            <person name="Jiao W.B."/>
            <person name="Patel V."/>
            <person name="Velikkakam James G."/>
            <person name="Koornneef M."/>
            <person name="Ossowski S."/>
            <person name="Schneeberger K."/>
        </authorList>
    </citation>
    <scope>NUCLEOTIDE SEQUENCE [LARGE SCALE GENOMIC DNA]</scope>
    <source>
        <strain evidence="6">cv. Landsberg erecta</strain>
    </source>
</reference>
<evidence type="ECO:0000313" key="5">
    <source>
        <dbReference type="EMBL" id="OAO93501.1"/>
    </source>
</evidence>
<organism evidence="5 6">
    <name type="scientific">Arabidopsis thaliana</name>
    <name type="common">Mouse-ear cress</name>
    <dbReference type="NCBI Taxonomy" id="3702"/>
    <lineage>
        <taxon>Eukaryota</taxon>
        <taxon>Viridiplantae</taxon>
        <taxon>Streptophyta</taxon>
        <taxon>Embryophyta</taxon>
        <taxon>Tracheophyta</taxon>
        <taxon>Spermatophyta</taxon>
        <taxon>Magnoliopsida</taxon>
        <taxon>eudicotyledons</taxon>
        <taxon>Gunneridae</taxon>
        <taxon>Pentapetalae</taxon>
        <taxon>rosids</taxon>
        <taxon>malvids</taxon>
        <taxon>Brassicales</taxon>
        <taxon>Brassicaceae</taxon>
        <taxon>Camelineae</taxon>
        <taxon>Arabidopsis</taxon>
    </lineage>
</organism>
<dbReference type="EMBL" id="CACSHJ010000096">
    <property type="protein sequence ID" value="CAA0409356.1"/>
    <property type="molecule type" value="Genomic_DNA"/>
</dbReference>
<evidence type="ECO:0000313" key="6">
    <source>
        <dbReference type="Proteomes" id="UP000078284"/>
    </source>
</evidence>
<evidence type="ECO:0000313" key="4">
    <source>
        <dbReference type="EMBL" id="CAD5334704.1"/>
    </source>
</evidence>
<gene>
    <name evidence="2" type="ordered locus">At5g52547</name>
    <name evidence="5" type="ordered locus">AXX17_At5g51430</name>
    <name evidence="4" type="ORF">AT9943_LOCUS21991</name>
    <name evidence="3" type="ORF">C24_LOCUS25339</name>
</gene>
<reference evidence="4 8" key="4">
    <citation type="submission" date="2020-09" db="EMBL/GenBank/DDBJ databases">
        <authorList>
            <person name="Ashkenazy H."/>
        </authorList>
    </citation>
    <scope>NUCLEOTIDE SEQUENCE [LARGE SCALE GENOMIC DNA]</scope>
    <source>
        <strain evidence="8">cv. Cdm-0</strain>
    </source>
</reference>
<name>A0A384L1A6_ARATH</name>
<evidence type="ECO:0000313" key="7">
    <source>
        <dbReference type="Proteomes" id="UP000434276"/>
    </source>
</evidence>
<dbReference type="Proteomes" id="UP000516314">
    <property type="component" value="Chromosome 5"/>
</dbReference>
<dbReference type="RefSeq" id="NP_974928.1">
    <property type="nucleotide sequence ID" value="NM_203199.2"/>
</dbReference>
<dbReference type="EMBL" id="LR881470">
    <property type="protein sequence ID" value="CAD5334704.1"/>
    <property type="molecule type" value="Genomic_DNA"/>
</dbReference>
<dbReference type="GeneID" id="2746209"/>
<feature type="region of interest" description="Disordered" evidence="1">
    <location>
        <begin position="1"/>
        <end position="48"/>
    </location>
</feature>
<proteinExistence type="evidence at protein level"/>
<reference evidence="3 7" key="3">
    <citation type="submission" date="2019-12" db="EMBL/GenBank/DDBJ databases">
        <authorList>
            <person name="Jiao W.-B."/>
            <person name="Schneeberger K."/>
        </authorList>
    </citation>
    <scope>NUCLEOTIDE SEQUENCE [LARGE SCALE GENOMIC DNA]</scope>
    <source>
        <strain evidence="7">cv. C24</strain>
    </source>
</reference>
<dbReference type="Proteomes" id="UP000434276">
    <property type="component" value="Unassembled WGS sequence"/>
</dbReference>
<protein>
    <submittedName>
        <fullName evidence="4">(thale cress) hypothetical protein</fullName>
    </submittedName>
</protein>
<accession>A0A384L1A6</accession>
<evidence type="ECO:0000313" key="3">
    <source>
        <dbReference type="EMBL" id="CAA0409356.1"/>
    </source>
</evidence>
<dbReference type="IntAct" id="A0A384L1A6">
    <property type="interactions" value="1"/>
</dbReference>
<dbReference type="Araport" id="AT5G52547"/>
<feature type="compositionally biased region" description="Low complexity" evidence="1">
    <location>
        <begin position="14"/>
        <end position="27"/>
    </location>
</feature>
<dbReference type="RefSeq" id="NP_001330271.1">
    <property type="nucleotide sequence ID" value="NM_001345000.1"/>
</dbReference>
<sequence>MDTGGFVDEESDGSQASAQSSSSQAVSHSDEAMSRPSGVKAAKAAKAKRTLSVIKSMWEIKQKEFELNEKLSKKTLLETLLRKTAPLSDLEMALKNKLITDILSNA</sequence>
<dbReference type="KEGG" id="ath:AT5G52547"/>
<reference evidence="5" key="2">
    <citation type="submission" date="2016-03" db="EMBL/GenBank/DDBJ databases">
        <title>Full-length assembly of Arabidopsis thaliana Ler reveals the complement of translocations and inversions.</title>
        <authorList>
            <person name="Zapata L."/>
            <person name="Schneeberger K."/>
            <person name="Ossowski S."/>
        </authorList>
    </citation>
    <scope>NUCLEOTIDE SEQUENCE [LARGE SCALE GENOMIC DNA]</scope>
    <source>
        <tissue evidence="5">Leaf</tissue>
    </source>
</reference>
<dbReference type="OMA" id="KENDMAM"/>